<evidence type="ECO:0000313" key="3">
    <source>
        <dbReference type="Proteomes" id="UP001139411"/>
    </source>
</evidence>
<reference evidence="2" key="1">
    <citation type="submission" date="2022-01" db="EMBL/GenBank/DDBJ databases">
        <title>Novel species in genus Dyadobacter.</title>
        <authorList>
            <person name="Ma C."/>
        </authorList>
    </citation>
    <scope>NUCLEOTIDE SEQUENCE</scope>
    <source>
        <strain evidence="2">CY357</strain>
    </source>
</reference>
<evidence type="ECO:0000259" key="1">
    <source>
        <dbReference type="Pfam" id="PF07978"/>
    </source>
</evidence>
<name>A0A9X1TSP6_9BACT</name>
<dbReference type="Proteomes" id="UP001139411">
    <property type="component" value="Unassembled WGS sequence"/>
</dbReference>
<dbReference type="InterPro" id="IPR012577">
    <property type="entry name" value="NIPSNAP"/>
</dbReference>
<dbReference type="AlphaFoldDB" id="A0A9X1TSP6"/>
<dbReference type="Pfam" id="PF07978">
    <property type="entry name" value="NIPSNAP"/>
    <property type="match status" value="1"/>
</dbReference>
<proteinExistence type="predicted"/>
<accession>A0A9X1TSP6</accession>
<dbReference type="RefSeq" id="WP_374759202.1">
    <property type="nucleotide sequence ID" value="NZ_JAKFFV010000008.1"/>
</dbReference>
<dbReference type="InterPro" id="IPR011008">
    <property type="entry name" value="Dimeric_a/b-barrel"/>
</dbReference>
<dbReference type="SUPFAM" id="SSF54909">
    <property type="entry name" value="Dimeric alpha+beta barrel"/>
    <property type="match status" value="2"/>
</dbReference>
<sequence length="263" mass="29652">MISYLKSGLFTAVFLFAAVLSIAAAAPKREFYEIRIYQLKNAEQGTRVENYLKDAYIPAMHRAGIKNVGVFKPVASDTAAAGKLIYVFTPLKSLEQLLELPKALAKDAAYASAGKDYIDAEYKNAPYARYETILLQAFTGMPMHKKPGLTGPKADRVYELRSYEGHTEKIYQNKVKMFNDGGEVPLFERLGFNAVFYAEVIAGSHQPNLMYMTTFENKASRDEHWKAFGSDAEWNKLKVNPEYQNNVSKNTSFFLTPTDYSDI</sequence>
<dbReference type="Gene3D" id="3.30.70.100">
    <property type="match status" value="2"/>
</dbReference>
<dbReference type="EMBL" id="JAKFFV010000008">
    <property type="protein sequence ID" value="MCF2499329.1"/>
    <property type="molecule type" value="Genomic_DNA"/>
</dbReference>
<organism evidence="2 3">
    <name type="scientific">Dyadobacter chenhuakuii</name>
    <dbReference type="NCBI Taxonomy" id="2909339"/>
    <lineage>
        <taxon>Bacteria</taxon>
        <taxon>Pseudomonadati</taxon>
        <taxon>Bacteroidota</taxon>
        <taxon>Cytophagia</taxon>
        <taxon>Cytophagales</taxon>
        <taxon>Spirosomataceae</taxon>
        <taxon>Dyadobacter</taxon>
    </lineage>
</organism>
<evidence type="ECO:0000313" key="2">
    <source>
        <dbReference type="EMBL" id="MCF2499329.1"/>
    </source>
</evidence>
<protein>
    <submittedName>
        <fullName evidence="2">NIPSNAP family protein</fullName>
    </submittedName>
</protein>
<comment type="caution">
    <text evidence="2">The sequence shown here is derived from an EMBL/GenBank/DDBJ whole genome shotgun (WGS) entry which is preliminary data.</text>
</comment>
<feature type="domain" description="NIPSNAP" evidence="1">
    <location>
        <begin position="158"/>
        <end position="261"/>
    </location>
</feature>
<gene>
    <name evidence="2" type="ORF">L0661_13485</name>
</gene>